<feature type="binding site" evidence="2">
    <location>
        <position position="150"/>
    </location>
    <ligand>
        <name>CoA</name>
        <dbReference type="ChEBI" id="CHEBI:57287"/>
    </ligand>
</feature>
<dbReference type="GO" id="GO:0005886">
    <property type="term" value="C:plasma membrane"/>
    <property type="evidence" value="ECO:0007669"/>
    <property type="project" value="TreeGrafter"/>
</dbReference>
<dbReference type="EMBL" id="JAGSXH010000022">
    <property type="protein sequence ID" value="MBS2963199.1"/>
    <property type="molecule type" value="Genomic_DNA"/>
</dbReference>
<evidence type="ECO:0000259" key="4">
    <source>
        <dbReference type="Pfam" id="PF01648"/>
    </source>
</evidence>
<dbReference type="GO" id="GO:0000287">
    <property type="term" value="F:magnesium ion binding"/>
    <property type="evidence" value="ECO:0007669"/>
    <property type="project" value="InterPro"/>
</dbReference>
<sequence length="238" mass="25569">MIEQLLPPKAVAVEALEDPPQATLFPQERALLAKAVEKRRLEFTTVRHCARQALARLGVAAVPILPGERGAPRWPDGIVGSMTHCVGYRAAVVARAADLTAVGVDAEPHEPLPPEVLGAITVPQERPRLSRLVATRPGVHWDRLLFSAKESVYKAWFPLTGRWLGFEDASVEFAEPADGEPDGTGAFHARLLVPGPVVAGVARTGFAGRWLVRDGLLLTAVTVTPDGHGATEERTIVL</sequence>
<dbReference type="InterPro" id="IPR008278">
    <property type="entry name" value="4-PPantetheinyl_Trfase_dom"/>
</dbReference>
<reference evidence="6" key="1">
    <citation type="submission" date="2021-04" db="EMBL/GenBank/DDBJ databases">
        <title>Genome based classification of Actinospica acidithermotolerans sp. nov., an actinobacterium isolated from an Indonesian hot spring.</title>
        <authorList>
            <person name="Kusuma A.B."/>
            <person name="Putra K.E."/>
            <person name="Nafisah S."/>
            <person name="Loh J."/>
            <person name="Nouioui I."/>
            <person name="Goodfellow M."/>
        </authorList>
    </citation>
    <scope>NUCLEOTIDE SEQUENCE</scope>
    <source>
        <strain evidence="6">DSM 45618</strain>
    </source>
</reference>
<comment type="caution">
    <text evidence="6">The sequence shown here is derived from an EMBL/GenBank/DDBJ whole genome shotgun (WGS) entry which is preliminary data.</text>
</comment>
<keyword evidence="3" id="KW-0479">Metal-binding</keyword>
<evidence type="ECO:0000256" key="1">
    <source>
        <dbReference type="ARBA" id="ARBA00022679"/>
    </source>
</evidence>
<organism evidence="6 7">
    <name type="scientific">Actinocrinis puniceicyclus</name>
    <dbReference type="NCBI Taxonomy" id="977794"/>
    <lineage>
        <taxon>Bacteria</taxon>
        <taxon>Bacillati</taxon>
        <taxon>Actinomycetota</taxon>
        <taxon>Actinomycetes</taxon>
        <taxon>Catenulisporales</taxon>
        <taxon>Actinospicaceae</taxon>
        <taxon>Actinocrinis</taxon>
    </lineage>
</organism>
<keyword evidence="3" id="KW-0460">Magnesium</keyword>
<protein>
    <submittedName>
        <fullName evidence="6">4'-phosphopantetheinyl transferase superfamily protein</fullName>
    </submittedName>
</protein>
<dbReference type="Gene3D" id="3.90.470.20">
    <property type="entry name" value="4'-phosphopantetheinyl transferase domain"/>
    <property type="match status" value="1"/>
</dbReference>
<dbReference type="AlphaFoldDB" id="A0A8J7WPK6"/>
<feature type="binding site" evidence="2">
    <location>
        <begin position="83"/>
        <end position="84"/>
    </location>
    <ligand>
        <name>CoA</name>
        <dbReference type="ChEBI" id="CHEBI:57287"/>
    </ligand>
</feature>
<comment type="cofactor">
    <cofactor evidence="3">
        <name>Mg(2+)</name>
        <dbReference type="ChEBI" id="CHEBI:18420"/>
    </cofactor>
</comment>
<keyword evidence="7" id="KW-1185">Reference proteome</keyword>
<feature type="domain" description="4'-phosphopantetheinyl transferase" evidence="4">
    <location>
        <begin position="101"/>
        <end position="181"/>
    </location>
</feature>
<feature type="domain" description="4'-phosphopantetheinyl transferase N-terminal" evidence="5">
    <location>
        <begin position="27"/>
        <end position="94"/>
    </location>
</feature>
<feature type="binding site" evidence="2">
    <location>
        <position position="47"/>
    </location>
    <ligand>
        <name>CoA</name>
        <dbReference type="ChEBI" id="CHEBI:57287"/>
    </ligand>
</feature>
<dbReference type="Pfam" id="PF17837">
    <property type="entry name" value="4PPT_N"/>
    <property type="match status" value="1"/>
</dbReference>
<dbReference type="InterPro" id="IPR003542">
    <property type="entry name" value="Enbac_synth_compD-like"/>
</dbReference>
<evidence type="ECO:0000256" key="2">
    <source>
        <dbReference type="PIRSR" id="PIRSR603542-1"/>
    </source>
</evidence>
<accession>A0A8J7WPK6</accession>
<feature type="binding site" evidence="3">
    <location>
        <position position="105"/>
    </location>
    <ligand>
        <name>Mg(2+)</name>
        <dbReference type="ChEBI" id="CHEBI:18420"/>
    </ligand>
</feature>
<dbReference type="PANTHER" id="PTHR38096:SF1">
    <property type="entry name" value="ENTEROBACTIN SYNTHASE COMPONENT D"/>
    <property type="match status" value="1"/>
</dbReference>
<keyword evidence="1 6" id="KW-0808">Transferase</keyword>
<dbReference type="Proteomes" id="UP000677913">
    <property type="component" value="Unassembled WGS sequence"/>
</dbReference>
<evidence type="ECO:0000313" key="7">
    <source>
        <dbReference type="Proteomes" id="UP000677913"/>
    </source>
</evidence>
<proteinExistence type="predicted"/>
<dbReference type="GO" id="GO:0009239">
    <property type="term" value="P:enterobactin biosynthetic process"/>
    <property type="evidence" value="ECO:0007669"/>
    <property type="project" value="InterPro"/>
</dbReference>
<evidence type="ECO:0000259" key="5">
    <source>
        <dbReference type="Pfam" id="PF17837"/>
    </source>
</evidence>
<evidence type="ECO:0000313" key="6">
    <source>
        <dbReference type="EMBL" id="MBS2963199.1"/>
    </source>
</evidence>
<feature type="binding site" evidence="3">
    <location>
        <position position="106"/>
    </location>
    <ligand>
        <name>Mg(2+)</name>
        <dbReference type="ChEBI" id="CHEBI:18420"/>
    </ligand>
</feature>
<feature type="binding site" evidence="2">
    <location>
        <position position="154"/>
    </location>
    <ligand>
        <name>CoA</name>
        <dbReference type="ChEBI" id="CHEBI:57287"/>
    </ligand>
</feature>
<dbReference type="InterPro" id="IPR037143">
    <property type="entry name" value="4-PPantetheinyl_Trfase_dom_sf"/>
</dbReference>
<feature type="binding site" evidence="2">
    <location>
        <position position="164"/>
    </location>
    <ligand>
        <name>CoA</name>
        <dbReference type="ChEBI" id="CHEBI:57287"/>
    </ligand>
</feature>
<gene>
    <name evidence="6" type="ORF">KGA66_09090</name>
</gene>
<dbReference type="Pfam" id="PF01648">
    <property type="entry name" value="ACPS"/>
    <property type="match status" value="1"/>
</dbReference>
<feature type="binding site" evidence="3">
    <location>
        <position position="107"/>
    </location>
    <ligand>
        <name>Mg(2+)</name>
        <dbReference type="ChEBI" id="CHEBI:18420"/>
    </ligand>
</feature>
<dbReference type="GO" id="GO:0008897">
    <property type="term" value="F:holo-[acyl-carrier-protein] synthase activity"/>
    <property type="evidence" value="ECO:0007669"/>
    <property type="project" value="InterPro"/>
</dbReference>
<name>A0A8J7WPK6_9ACTN</name>
<dbReference type="InterPro" id="IPR041354">
    <property type="entry name" value="4PPT_N"/>
</dbReference>
<dbReference type="PRINTS" id="PR01399">
    <property type="entry name" value="ENTSNTHTASED"/>
</dbReference>
<dbReference type="PANTHER" id="PTHR38096">
    <property type="entry name" value="ENTEROBACTIN SYNTHASE COMPONENT D"/>
    <property type="match status" value="1"/>
</dbReference>
<dbReference type="GO" id="GO:0009366">
    <property type="term" value="C:enterobactin synthetase complex"/>
    <property type="evidence" value="ECO:0007669"/>
    <property type="project" value="InterPro"/>
</dbReference>
<feature type="binding site" evidence="2">
    <location>
        <position position="39"/>
    </location>
    <ligand>
        <name>CoA</name>
        <dbReference type="ChEBI" id="CHEBI:57287"/>
    </ligand>
</feature>
<dbReference type="SUPFAM" id="SSF56214">
    <property type="entry name" value="4'-phosphopantetheinyl transferase"/>
    <property type="match status" value="1"/>
</dbReference>
<dbReference type="RefSeq" id="WP_211466730.1">
    <property type="nucleotide sequence ID" value="NZ_JAGSXH010000022.1"/>
</dbReference>
<feature type="binding site" evidence="2">
    <location>
        <position position="105"/>
    </location>
    <ligand>
        <name>CoA</name>
        <dbReference type="ChEBI" id="CHEBI:57287"/>
    </ligand>
</feature>
<evidence type="ECO:0000256" key="3">
    <source>
        <dbReference type="PIRSR" id="PIRSR603542-2"/>
    </source>
</evidence>